<evidence type="ECO:0000256" key="2">
    <source>
        <dbReference type="ARBA" id="ARBA00011838"/>
    </source>
</evidence>
<comment type="similarity">
    <text evidence="1 5">Belongs to the universal ribosomal protein uL30 family.</text>
</comment>
<dbReference type="PANTHER" id="PTHR15892">
    <property type="entry name" value="MITOCHONDRIAL RIBOSOMAL PROTEIN L30"/>
    <property type="match status" value="1"/>
</dbReference>
<reference evidence="7 8" key="1">
    <citation type="submission" date="2024-04" db="EMBL/GenBank/DDBJ databases">
        <title>Aurantiacibacter sp. DGU6 16S ribosomal RNA gene Genome sequencing and assembly.</title>
        <authorList>
            <person name="Park S."/>
        </authorList>
    </citation>
    <scope>NUCLEOTIDE SEQUENCE [LARGE SCALE GENOMIC DNA]</scope>
    <source>
        <strain evidence="7 8">DGU6</strain>
    </source>
</reference>
<evidence type="ECO:0000313" key="7">
    <source>
        <dbReference type="EMBL" id="MEL1250703.1"/>
    </source>
</evidence>
<dbReference type="HAMAP" id="MF_01371_B">
    <property type="entry name" value="Ribosomal_uL30_B"/>
    <property type="match status" value="1"/>
</dbReference>
<proteinExistence type="inferred from homology"/>
<feature type="domain" description="Large ribosomal subunit protein uL30-like ferredoxin-like fold" evidence="6">
    <location>
        <begin position="4"/>
        <end position="54"/>
    </location>
</feature>
<evidence type="ECO:0000256" key="1">
    <source>
        <dbReference type="ARBA" id="ARBA00007594"/>
    </source>
</evidence>
<dbReference type="Gene3D" id="3.30.1390.20">
    <property type="entry name" value="Ribosomal protein L30, ferredoxin-like fold domain"/>
    <property type="match status" value="1"/>
</dbReference>
<keyword evidence="3 5" id="KW-0689">Ribosomal protein</keyword>
<dbReference type="PIRSF" id="PIRSF002211">
    <property type="entry name" value="Ribosomal_L30_bac-type"/>
    <property type="match status" value="1"/>
</dbReference>
<accession>A0ABU9IFJ4</accession>
<dbReference type="GO" id="GO:0005840">
    <property type="term" value="C:ribosome"/>
    <property type="evidence" value="ECO:0007669"/>
    <property type="project" value="UniProtKB-KW"/>
</dbReference>
<gene>
    <name evidence="5 7" type="primary">rpmD</name>
    <name evidence="7" type="ORF">AAEO60_08470</name>
</gene>
<comment type="caution">
    <text evidence="7">The sequence shown here is derived from an EMBL/GenBank/DDBJ whole genome shotgun (WGS) entry which is preliminary data.</text>
</comment>
<dbReference type="Proteomes" id="UP001497045">
    <property type="component" value="Unassembled WGS sequence"/>
</dbReference>
<keyword evidence="4 5" id="KW-0687">Ribonucleoprotein</keyword>
<sequence length="59" mass="6639">MATIKIKQIGSPIRRPENQRKILIGLGLNKMHKVVELQDTPEVRGAIKKVPHMVEIVEG</sequence>
<organism evidence="7 8">
    <name type="scientific">Aurantiacibacter gilvus</name>
    <dbReference type="NCBI Taxonomy" id="3139141"/>
    <lineage>
        <taxon>Bacteria</taxon>
        <taxon>Pseudomonadati</taxon>
        <taxon>Pseudomonadota</taxon>
        <taxon>Alphaproteobacteria</taxon>
        <taxon>Sphingomonadales</taxon>
        <taxon>Erythrobacteraceae</taxon>
        <taxon>Aurantiacibacter</taxon>
    </lineage>
</organism>
<name>A0ABU9IFJ4_9SPHN</name>
<dbReference type="InterPro" id="IPR036919">
    <property type="entry name" value="Ribo_uL30_ferredoxin-like_sf"/>
</dbReference>
<evidence type="ECO:0000313" key="8">
    <source>
        <dbReference type="Proteomes" id="UP001497045"/>
    </source>
</evidence>
<dbReference type="InterPro" id="IPR005996">
    <property type="entry name" value="Ribosomal_uL30_bac-type"/>
</dbReference>
<evidence type="ECO:0000256" key="4">
    <source>
        <dbReference type="ARBA" id="ARBA00023274"/>
    </source>
</evidence>
<dbReference type="NCBIfam" id="TIGR01308">
    <property type="entry name" value="rpmD_bact"/>
    <property type="match status" value="1"/>
</dbReference>
<evidence type="ECO:0000256" key="3">
    <source>
        <dbReference type="ARBA" id="ARBA00022980"/>
    </source>
</evidence>
<evidence type="ECO:0000259" key="6">
    <source>
        <dbReference type="Pfam" id="PF00327"/>
    </source>
</evidence>
<dbReference type="PANTHER" id="PTHR15892:SF2">
    <property type="entry name" value="LARGE RIBOSOMAL SUBUNIT PROTEIN UL30M"/>
    <property type="match status" value="1"/>
</dbReference>
<comment type="subunit">
    <text evidence="2 5">Part of the 50S ribosomal subunit.</text>
</comment>
<dbReference type="SUPFAM" id="SSF55129">
    <property type="entry name" value="Ribosomal protein L30p/L7e"/>
    <property type="match status" value="1"/>
</dbReference>
<dbReference type="EMBL" id="JBBYHV010000001">
    <property type="protein sequence ID" value="MEL1250703.1"/>
    <property type="molecule type" value="Genomic_DNA"/>
</dbReference>
<protein>
    <recommendedName>
        <fullName evidence="5">Large ribosomal subunit protein uL30</fullName>
    </recommendedName>
</protein>
<keyword evidence="8" id="KW-1185">Reference proteome</keyword>
<dbReference type="InterPro" id="IPR016082">
    <property type="entry name" value="Ribosomal_uL30_ferredoxin-like"/>
</dbReference>
<dbReference type="CDD" id="cd01658">
    <property type="entry name" value="Ribosomal_L30"/>
    <property type="match status" value="1"/>
</dbReference>
<evidence type="ECO:0000256" key="5">
    <source>
        <dbReference type="HAMAP-Rule" id="MF_01371"/>
    </source>
</evidence>
<dbReference type="Pfam" id="PF00327">
    <property type="entry name" value="Ribosomal_L30"/>
    <property type="match status" value="1"/>
</dbReference>
<dbReference type="RefSeq" id="WP_341673214.1">
    <property type="nucleotide sequence ID" value="NZ_JBBYHV010000001.1"/>
</dbReference>